<keyword evidence="2" id="KW-1185">Reference proteome</keyword>
<dbReference type="Proteomes" id="UP001301797">
    <property type="component" value="Chromosome"/>
</dbReference>
<accession>A0AA97I2J3</accession>
<sequence>MKKISLILVILCLFLFLIFSGCTGSDSDIEKTPAPTQTPLYTQTPAPTEEIIIKPVIMRGEGIPEEIGIETDAKTVQDNQAVLVYYTLDTQKSGISMGQEGWNIVVTAFVYNTDSVPADFSPKTNDDIINANIPYKSRNILLYPGTVYTDKIEVKDSPSGGSIDINKPYNYGILFRLQK</sequence>
<reference evidence="1 2" key="1">
    <citation type="submission" date="2019-09" db="EMBL/GenBank/DDBJ databases">
        <title>The complete genome of Methanoplanus sp. FWC-SCC4.</title>
        <authorList>
            <person name="Chen S.-C."/>
            <person name="Zhou Y.-Z."/>
            <person name="Lai M.-C."/>
        </authorList>
    </citation>
    <scope>NUCLEOTIDE SEQUENCE [LARGE SCALE GENOMIC DNA]</scope>
    <source>
        <strain evidence="1 2">FWC-SCC4</strain>
    </source>
</reference>
<evidence type="ECO:0000313" key="1">
    <source>
        <dbReference type="EMBL" id="WOF15673.1"/>
    </source>
</evidence>
<evidence type="ECO:0000313" key="2">
    <source>
        <dbReference type="Proteomes" id="UP001301797"/>
    </source>
</evidence>
<organism evidence="1 2">
    <name type="scientific">Methanochimaera problematica</name>
    <dbReference type="NCBI Taxonomy" id="2609417"/>
    <lineage>
        <taxon>Archaea</taxon>
        <taxon>Methanobacteriati</taxon>
        <taxon>Methanobacteriota</taxon>
        <taxon>Stenosarchaea group</taxon>
        <taxon>Methanomicrobia</taxon>
        <taxon>Methanomicrobiales</taxon>
        <taxon>Methanomicrobiaceae</taxon>
        <taxon>Methanochimaera</taxon>
    </lineage>
</organism>
<dbReference type="KEGG" id="mefw:F1737_02710"/>
<dbReference type="AlphaFoldDB" id="A0AA97I2J3"/>
<dbReference type="EMBL" id="CP043875">
    <property type="protein sequence ID" value="WOF15673.1"/>
    <property type="molecule type" value="Genomic_DNA"/>
</dbReference>
<protein>
    <submittedName>
        <fullName evidence="1">Uncharacterized protein</fullName>
    </submittedName>
</protein>
<gene>
    <name evidence="1" type="ORF">F1737_02710</name>
</gene>
<proteinExistence type="predicted"/>
<dbReference type="GeneID" id="85229045"/>
<dbReference type="RefSeq" id="WP_317137246.1">
    <property type="nucleotide sequence ID" value="NZ_CP043875.1"/>
</dbReference>
<dbReference type="PROSITE" id="PS51257">
    <property type="entry name" value="PROKAR_LIPOPROTEIN"/>
    <property type="match status" value="1"/>
</dbReference>
<name>A0AA97I2J3_9EURY</name>